<dbReference type="SMART" id="SM00415">
    <property type="entry name" value="HSF"/>
    <property type="match status" value="1"/>
</dbReference>
<dbReference type="GeneID" id="28979113"/>
<evidence type="ECO:0000256" key="4">
    <source>
        <dbReference type="RuleBase" id="RU004020"/>
    </source>
</evidence>
<evidence type="ECO:0000259" key="5">
    <source>
        <dbReference type="PROSITE" id="PS00434"/>
    </source>
</evidence>
<dbReference type="InterPro" id="IPR000232">
    <property type="entry name" value="HSF_DNA-bd"/>
</dbReference>
<evidence type="ECO:0000256" key="1">
    <source>
        <dbReference type="ARBA" id="ARBA00004123"/>
    </source>
</evidence>
<dbReference type="RefSeq" id="XP_018272162.1">
    <property type="nucleotide sequence ID" value="XM_018418666.1"/>
</dbReference>
<dbReference type="InterPro" id="IPR036390">
    <property type="entry name" value="WH_DNA-bd_sf"/>
</dbReference>
<accession>A0A194S5W2</accession>
<dbReference type="GO" id="GO:0005634">
    <property type="term" value="C:nucleus"/>
    <property type="evidence" value="ECO:0007669"/>
    <property type="project" value="UniProtKB-SubCell"/>
</dbReference>
<evidence type="ECO:0000313" key="7">
    <source>
        <dbReference type="Proteomes" id="UP000053890"/>
    </source>
</evidence>
<dbReference type="AlphaFoldDB" id="A0A194S5W2"/>
<evidence type="ECO:0000313" key="6">
    <source>
        <dbReference type="EMBL" id="KPV76113.1"/>
    </source>
</evidence>
<dbReference type="OrthoDB" id="60033at2759"/>
<comment type="subcellular location">
    <subcellularLocation>
        <location evidence="1">Nucleus</location>
    </subcellularLocation>
</comment>
<protein>
    <recommendedName>
        <fullName evidence="5">HSF-type DNA-binding domain-containing protein</fullName>
    </recommendedName>
</protein>
<comment type="similarity">
    <text evidence="4">Belongs to the HSF family.</text>
</comment>
<name>A0A194S5W2_RHOGW</name>
<evidence type="ECO:0000256" key="2">
    <source>
        <dbReference type="ARBA" id="ARBA00023125"/>
    </source>
</evidence>
<dbReference type="GO" id="GO:0043565">
    <property type="term" value="F:sequence-specific DNA binding"/>
    <property type="evidence" value="ECO:0007669"/>
    <property type="project" value="InterPro"/>
</dbReference>
<reference evidence="6 7" key="1">
    <citation type="journal article" date="2015" name="Front. Microbiol.">
        <title>Genome sequence of the plant growth promoting endophytic yeast Rhodotorula graminis WP1.</title>
        <authorList>
            <person name="Firrincieli A."/>
            <person name="Otillar R."/>
            <person name="Salamov A."/>
            <person name="Schmutz J."/>
            <person name="Khan Z."/>
            <person name="Redman R.S."/>
            <person name="Fleck N.D."/>
            <person name="Lindquist E."/>
            <person name="Grigoriev I.V."/>
            <person name="Doty S.L."/>
        </authorList>
    </citation>
    <scope>NUCLEOTIDE SEQUENCE [LARGE SCALE GENOMIC DNA]</scope>
    <source>
        <strain evidence="6 7">WP1</strain>
    </source>
</reference>
<dbReference type="Gene3D" id="1.10.10.10">
    <property type="entry name" value="Winged helix-like DNA-binding domain superfamily/Winged helix DNA-binding domain"/>
    <property type="match status" value="1"/>
</dbReference>
<dbReference type="PRINTS" id="PR00056">
    <property type="entry name" value="HSFDOMAIN"/>
</dbReference>
<dbReference type="EMBL" id="KQ474077">
    <property type="protein sequence ID" value="KPV76113.1"/>
    <property type="molecule type" value="Genomic_DNA"/>
</dbReference>
<dbReference type="OMA" id="ITWGENG"/>
<sequence>RMLDDGQFQDVVSWGVDGSSFVVKDMNQFTTAILPLHFKHSNFASFVRQLNKYDFHKV</sequence>
<feature type="non-terminal residue" evidence="6">
    <location>
        <position position="58"/>
    </location>
</feature>
<dbReference type="Proteomes" id="UP000053890">
    <property type="component" value="Unassembled WGS sequence"/>
</dbReference>
<dbReference type="PROSITE" id="PS00434">
    <property type="entry name" value="HSF_DOMAIN"/>
    <property type="match status" value="1"/>
</dbReference>
<keyword evidence="7" id="KW-1185">Reference proteome</keyword>
<evidence type="ECO:0000256" key="3">
    <source>
        <dbReference type="ARBA" id="ARBA00023242"/>
    </source>
</evidence>
<feature type="domain" description="HSF-type DNA-binding" evidence="5">
    <location>
        <begin position="34"/>
        <end position="58"/>
    </location>
</feature>
<proteinExistence type="inferred from homology"/>
<keyword evidence="3" id="KW-0539">Nucleus</keyword>
<gene>
    <name evidence="6" type="ORF">RHOBADRAFT_6523</name>
</gene>
<dbReference type="PANTHER" id="PTHR10015">
    <property type="entry name" value="HEAT SHOCK TRANSCRIPTION FACTOR"/>
    <property type="match status" value="1"/>
</dbReference>
<organism evidence="6 7">
    <name type="scientific">Rhodotorula graminis (strain WP1)</name>
    <dbReference type="NCBI Taxonomy" id="578459"/>
    <lineage>
        <taxon>Eukaryota</taxon>
        <taxon>Fungi</taxon>
        <taxon>Dikarya</taxon>
        <taxon>Basidiomycota</taxon>
        <taxon>Pucciniomycotina</taxon>
        <taxon>Microbotryomycetes</taxon>
        <taxon>Sporidiobolales</taxon>
        <taxon>Sporidiobolaceae</taxon>
        <taxon>Rhodotorula</taxon>
    </lineage>
</organism>
<dbReference type="Pfam" id="PF00447">
    <property type="entry name" value="HSF_DNA-bind"/>
    <property type="match status" value="1"/>
</dbReference>
<dbReference type="SUPFAM" id="SSF46785">
    <property type="entry name" value="Winged helix' DNA-binding domain"/>
    <property type="match status" value="1"/>
</dbReference>
<feature type="non-terminal residue" evidence="6">
    <location>
        <position position="1"/>
    </location>
</feature>
<dbReference type="GO" id="GO:0003700">
    <property type="term" value="F:DNA-binding transcription factor activity"/>
    <property type="evidence" value="ECO:0007669"/>
    <property type="project" value="InterPro"/>
</dbReference>
<dbReference type="PANTHER" id="PTHR10015:SF361">
    <property type="entry name" value="TRANSCRIPTION FACTOR SKN7"/>
    <property type="match status" value="1"/>
</dbReference>
<dbReference type="InterPro" id="IPR036388">
    <property type="entry name" value="WH-like_DNA-bd_sf"/>
</dbReference>
<keyword evidence="2" id="KW-0238">DNA-binding</keyword>
<dbReference type="STRING" id="578459.A0A194S5W2"/>